<organism evidence="1 2">
    <name type="scientific">Actinocatenispora thailandica</name>
    <dbReference type="NCBI Taxonomy" id="227318"/>
    <lineage>
        <taxon>Bacteria</taxon>
        <taxon>Bacillati</taxon>
        <taxon>Actinomycetota</taxon>
        <taxon>Actinomycetes</taxon>
        <taxon>Micromonosporales</taxon>
        <taxon>Micromonosporaceae</taxon>
        <taxon>Actinocatenispora</taxon>
    </lineage>
</organism>
<reference evidence="1 2" key="1">
    <citation type="submission" date="2020-08" db="EMBL/GenBank/DDBJ databases">
        <title>Whole genome shotgun sequence of Actinocatenispora thailandica NBRC 105041.</title>
        <authorList>
            <person name="Komaki H."/>
            <person name="Tamura T."/>
        </authorList>
    </citation>
    <scope>NUCLEOTIDE SEQUENCE [LARGE SCALE GENOMIC DNA]</scope>
    <source>
        <strain evidence="1 2">NBRC 105041</strain>
    </source>
</reference>
<name>A0A7R7DL90_9ACTN</name>
<dbReference type="KEGG" id="atl:Athai_11910"/>
<dbReference type="EMBL" id="AP023355">
    <property type="protein sequence ID" value="BCJ33688.1"/>
    <property type="molecule type" value="Genomic_DNA"/>
</dbReference>
<protein>
    <submittedName>
        <fullName evidence="1">Uncharacterized protein</fullName>
    </submittedName>
</protein>
<sequence>MAAQYGSNRFFMRSASRRTVVVSSPGRVDVLPRQGETRRFRGGGVEQRVHEAADVQLGIAAV</sequence>
<gene>
    <name evidence="1" type="ORF">Athai_11910</name>
</gene>
<evidence type="ECO:0000313" key="1">
    <source>
        <dbReference type="EMBL" id="BCJ33688.1"/>
    </source>
</evidence>
<accession>A0A7R7DL90</accession>
<evidence type="ECO:0000313" key="2">
    <source>
        <dbReference type="Proteomes" id="UP000611640"/>
    </source>
</evidence>
<keyword evidence="2" id="KW-1185">Reference proteome</keyword>
<dbReference type="Proteomes" id="UP000611640">
    <property type="component" value="Chromosome"/>
</dbReference>
<proteinExistence type="predicted"/>
<dbReference type="AlphaFoldDB" id="A0A7R7DL90"/>